<keyword evidence="2 4" id="KW-0378">Hydrolase</keyword>
<evidence type="ECO:0000313" key="8">
    <source>
        <dbReference type="Proteomes" id="UP001201812"/>
    </source>
</evidence>
<dbReference type="SUPFAM" id="SSF51011">
    <property type="entry name" value="Glycosyl hydrolase domain"/>
    <property type="match status" value="1"/>
</dbReference>
<evidence type="ECO:0000259" key="5">
    <source>
        <dbReference type="Pfam" id="PF01055"/>
    </source>
</evidence>
<dbReference type="PANTHER" id="PTHR43053">
    <property type="entry name" value="GLYCOSIDASE FAMILY 31"/>
    <property type="match status" value="1"/>
</dbReference>
<dbReference type="Proteomes" id="UP001201812">
    <property type="component" value="Unassembled WGS sequence"/>
</dbReference>
<evidence type="ECO:0000256" key="4">
    <source>
        <dbReference type="RuleBase" id="RU361185"/>
    </source>
</evidence>
<comment type="similarity">
    <text evidence="1 4">Belongs to the glycosyl hydrolase 31 family.</text>
</comment>
<dbReference type="EMBL" id="JAKKPZ010000002">
    <property type="protein sequence ID" value="KAI1726011.1"/>
    <property type="molecule type" value="Genomic_DNA"/>
</dbReference>
<keyword evidence="3 4" id="KW-0326">Glycosidase</keyword>
<dbReference type="GO" id="GO:0004553">
    <property type="term" value="F:hydrolase activity, hydrolyzing O-glycosyl compounds"/>
    <property type="evidence" value="ECO:0007669"/>
    <property type="project" value="InterPro"/>
</dbReference>
<dbReference type="InterPro" id="IPR000322">
    <property type="entry name" value="Glyco_hydro_31_TIM"/>
</dbReference>
<proteinExistence type="inferred from homology"/>
<sequence>MWLNRLEILDDGRTAQLWATVSFALKIYLGDSFNDTSMADSIYQYDTYIEIPYKNGASLRVDFIEDELLDVYRFRWQKPLPQINLYHLKDTFALDNEDVKDDVRPKWYGGAAQPNQMWPLDVKTNGYELNPHVTAELFHYAMSGQERYWLCSERIAITVPSYVPLWTKMTNGYLTVHAQDNKPPYSNFQPDNQQPAFLEYEIAIDKQDPKTRSKCFMEFYLRTFQKYLKAPIDIPDETMIEKPIWSTWAQYGKGVTEQNALEFNDRIKKYGFAMSQLELDDSWARHYGDLEVNATKFPNFANMIKSLNNNETRLTIWTHPFINLDSANAANTGLHKYYVQDSSGTPAIAKWWEGTGYMIDFTNSEASDWHANELDKFRKKYDIYSFKFDAGEVVFLPEDFRLFQGTEPNDYSRAYAKFTARFGKAVENRVGSGTQELSVFLRTLDRLSNWEQMGLQTLIPSILLSSLHGYFWGLPDMVGGNGYDPAHGYTEVKTRPNKELFIRWTHASAFLLAIQFSFAPFDYDDETIQIVKDILELRRKWSPYIIEQCRKSVKAKIPVIRPMWWISDLPEALNCSNQFLVGDRLLVAPVLVESATKRTVLLPEGKWQDVNTGTEYDGPKTIEVDAPLQRLPLFERIDSQASDSWVIKASMMLLIIVCLFQTLRVI</sequence>
<dbReference type="Pfam" id="PF21365">
    <property type="entry name" value="Glyco_hydro_31_3rd"/>
    <property type="match status" value="1"/>
</dbReference>
<evidence type="ECO:0000313" key="7">
    <source>
        <dbReference type="EMBL" id="KAI1726011.1"/>
    </source>
</evidence>
<gene>
    <name evidence="7" type="ORF">DdX_02704</name>
</gene>
<dbReference type="InterPro" id="IPR048395">
    <property type="entry name" value="Glyco_hydro_31_C"/>
</dbReference>
<evidence type="ECO:0000256" key="1">
    <source>
        <dbReference type="ARBA" id="ARBA00007806"/>
    </source>
</evidence>
<feature type="domain" description="Glycoside hydrolase family 31 TIM barrel" evidence="5">
    <location>
        <begin position="248"/>
        <end position="546"/>
    </location>
</feature>
<keyword evidence="8" id="KW-1185">Reference proteome</keyword>
<dbReference type="GO" id="GO:0005975">
    <property type="term" value="P:carbohydrate metabolic process"/>
    <property type="evidence" value="ECO:0007669"/>
    <property type="project" value="InterPro"/>
</dbReference>
<accession>A0AAD4NGN3</accession>
<dbReference type="PANTHER" id="PTHR43053:SF4">
    <property type="entry name" value="MYOGENESIS-REGULATING GLYCOSIDASE"/>
    <property type="match status" value="1"/>
</dbReference>
<name>A0AAD4NGN3_9BILA</name>
<dbReference type="Gene3D" id="2.60.40.1180">
    <property type="entry name" value="Golgi alpha-mannosidase II"/>
    <property type="match status" value="1"/>
</dbReference>
<dbReference type="AlphaFoldDB" id="A0AAD4NGN3"/>
<evidence type="ECO:0000256" key="2">
    <source>
        <dbReference type="ARBA" id="ARBA00022801"/>
    </source>
</evidence>
<dbReference type="Pfam" id="PF01055">
    <property type="entry name" value="Glyco_hydro_31_2nd"/>
    <property type="match status" value="1"/>
</dbReference>
<evidence type="ECO:0000256" key="3">
    <source>
        <dbReference type="ARBA" id="ARBA00023295"/>
    </source>
</evidence>
<comment type="caution">
    <text evidence="7">The sequence shown here is derived from an EMBL/GenBank/DDBJ whole genome shotgun (WGS) entry which is preliminary data.</text>
</comment>
<reference evidence="7" key="1">
    <citation type="submission" date="2022-01" db="EMBL/GenBank/DDBJ databases">
        <title>Genome Sequence Resource for Two Populations of Ditylenchus destructor, the Migratory Endoparasitic Phytonematode.</title>
        <authorList>
            <person name="Zhang H."/>
            <person name="Lin R."/>
            <person name="Xie B."/>
        </authorList>
    </citation>
    <scope>NUCLEOTIDE SEQUENCE</scope>
    <source>
        <strain evidence="7">BazhouSP</strain>
    </source>
</reference>
<dbReference type="InterPro" id="IPR017853">
    <property type="entry name" value="GH"/>
</dbReference>
<dbReference type="Gene3D" id="3.20.20.80">
    <property type="entry name" value="Glycosidases"/>
    <property type="match status" value="1"/>
</dbReference>
<dbReference type="CDD" id="cd06592">
    <property type="entry name" value="GH31_NET37"/>
    <property type="match status" value="1"/>
</dbReference>
<dbReference type="SUPFAM" id="SSF51445">
    <property type="entry name" value="(Trans)glycosidases"/>
    <property type="match status" value="1"/>
</dbReference>
<organism evidence="7 8">
    <name type="scientific">Ditylenchus destructor</name>
    <dbReference type="NCBI Taxonomy" id="166010"/>
    <lineage>
        <taxon>Eukaryota</taxon>
        <taxon>Metazoa</taxon>
        <taxon>Ecdysozoa</taxon>
        <taxon>Nematoda</taxon>
        <taxon>Chromadorea</taxon>
        <taxon>Rhabditida</taxon>
        <taxon>Tylenchina</taxon>
        <taxon>Tylenchomorpha</taxon>
        <taxon>Sphaerularioidea</taxon>
        <taxon>Anguinidae</taxon>
        <taxon>Anguininae</taxon>
        <taxon>Ditylenchus</taxon>
    </lineage>
</organism>
<evidence type="ECO:0000259" key="6">
    <source>
        <dbReference type="Pfam" id="PF21365"/>
    </source>
</evidence>
<protein>
    <submittedName>
        <fullName evidence="7">Glycosyl hydrolases family 31 domain-containing protein</fullName>
    </submittedName>
</protein>
<dbReference type="InterPro" id="IPR013780">
    <property type="entry name" value="Glyco_hydro_b"/>
</dbReference>
<feature type="domain" description="Glycosyl hydrolase family 31 C-terminal" evidence="6">
    <location>
        <begin position="557"/>
        <end position="636"/>
    </location>
</feature>
<dbReference type="InterPro" id="IPR050985">
    <property type="entry name" value="Alpha-glycosidase_related"/>
</dbReference>